<feature type="compositionally biased region" description="Basic residues" evidence="5">
    <location>
        <begin position="993"/>
        <end position="1003"/>
    </location>
</feature>
<dbReference type="Pfam" id="PF00271">
    <property type="entry name" value="Helicase_C"/>
    <property type="match status" value="1"/>
</dbReference>
<feature type="compositionally biased region" description="Basic and acidic residues" evidence="5">
    <location>
        <begin position="1054"/>
        <end position="1064"/>
    </location>
</feature>
<evidence type="ECO:0000256" key="4">
    <source>
        <dbReference type="ARBA" id="ARBA00022840"/>
    </source>
</evidence>
<dbReference type="InterPro" id="IPR050699">
    <property type="entry name" value="RNA-DNA_Helicase"/>
</dbReference>
<dbReference type="PROSITE" id="PS51192">
    <property type="entry name" value="HELICASE_ATP_BIND_1"/>
    <property type="match status" value="1"/>
</dbReference>
<keyword evidence="1" id="KW-0547">Nucleotide-binding</keyword>
<dbReference type="InterPro" id="IPR055206">
    <property type="entry name" value="DEXQc_SUV3"/>
</dbReference>
<dbReference type="EMBL" id="JAUSUK010000001">
    <property type="protein sequence ID" value="MDQ0325902.1"/>
    <property type="molecule type" value="Genomic_DNA"/>
</dbReference>
<gene>
    <name evidence="8" type="ORF">J2R99_001751</name>
</gene>
<feature type="region of interest" description="Disordered" evidence="5">
    <location>
        <begin position="822"/>
        <end position="914"/>
    </location>
</feature>
<dbReference type="PANTHER" id="PTHR12131:SF1">
    <property type="entry name" value="ATP-DEPENDENT RNA HELICASE SUPV3L1, MITOCHONDRIAL-RELATED"/>
    <property type="match status" value="1"/>
</dbReference>
<dbReference type="Proteomes" id="UP001230253">
    <property type="component" value="Unassembled WGS sequence"/>
</dbReference>
<dbReference type="Pfam" id="PF22527">
    <property type="entry name" value="DEXQc_Suv3"/>
    <property type="match status" value="1"/>
</dbReference>
<feature type="domain" description="Helicase C-terminal" evidence="7">
    <location>
        <begin position="163"/>
        <end position="327"/>
    </location>
</feature>
<evidence type="ECO:0000259" key="6">
    <source>
        <dbReference type="PROSITE" id="PS51192"/>
    </source>
</evidence>
<reference evidence="8 9" key="1">
    <citation type="submission" date="2023-07" db="EMBL/GenBank/DDBJ databases">
        <title>Genomic Encyclopedia of Type Strains, Phase IV (KMG-IV): sequencing the most valuable type-strain genomes for metagenomic binning, comparative biology and taxonomic classification.</title>
        <authorList>
            <person name="Goeker M."/>
        </authorList>
    </citation>
    <scope>NUCLEOTIDE SEQUENCE [LARGE SCALE GENOMIC DNA]</scope>
    <source>
        <strain evidence="8 9">DSM 11549</strain>
    </source>
</reference>
<evidence type="ECO:0000313" key="8">
    <source>
        <dbReference type="EMBL" id="MDQ0325902.1"/>
    </source>
</evidence>
<feature type="compositionally biased region" description="Basic residues" evidence="5">
    <location>
        <begin position="1030"/>
        <end position="1039"/>
    </location>
</feature>
<protein>
    <submittedName>
        <fullName evidence="8">ATP-dependent RNA helicase SUPV3L1/SUV3</fullName>
        <ecNumber evidence="8">3.6.4.13</ecNumber>
    </submittedName>
</protein>
<keyword evidence="3 8" id="KW-0347">Helicase</keyword>
<evidence type="ECO:0000259" key="7">
    <source>
        <dbReference type="PROSITE" id="PS51194"/>
    </source>
</evidence>
<feature type="region of interest" description="Disordered" evidence="5">
    <location>
        <begin position="929"/>
        <end position="1070"/>
    </location>
</feature>
<dbReference type="InterPro" id="IPR001650">
    <property type="entry name" value="Helicase_C-like"/>
</dbReference>
<dbReference type="InterPro" id="IPR027417">
    <property type="entry name" value="P-loop_NTPase"/>
</dbReference>
<dbReference type="PROSITE" id="PS51194">
    <property type="entry name" value="HELICASE_CTER"/>
    <property type="match status" value="1"/>
</dbReference>
<sequence length="1083" mass="117562">MNVTSDNPRQWSARNVTAVLGPTNTGKTHLAIERMLGHETGIIGLPLRLLAREVYSRVAQRAGADKVALVTGEEKIVPPEPRYWVSTVEAMPRNTDAAFAAIDEIQLAADLERGHVFTDRILSLRGSQETLLLGASTMRGVIEGLLPGAHIVTRPRMSVLAYAGQKKLTRLPERSAIVAFSADEVYAIGELMRRQRGGAAAVLGALSPRTRNRQVELYQSGDVDFLVATDAIGMGLNLDVDHVAFASARKFDGYQHRPLTAAELGQIAGRAGRYMRDGTFGVTGTVSPFEPPLVEALESHRFEAVRVLQWRNDRLDFSSHEALRASLEQPPKHPFLTKSPPAADQVALELLVRDDDITDRLTHPKAVERLWDICRLPDYRRIAPAQHAGLIGSIFTFLMDKGSVPPDWLAPQVKRADRTDGDIDTLSARIAEIRTWTFVANQPDWLADPSYWREETKRVEDRLSDALHDRLTKRFVDRRTSVLMRRLKENTMLEAEITPGGDVLVEGEHVGTLIGFRFTPDAKAEGSDAKTVRTAAAKALGTAVAERAERLSRSDDAGFLLTSGAIIRWHGEPVARLLAESEPLKPRILLLADEQLTGPSREKVEARLTVWLSNQIGTHLKPLLELDADESLSGLARGIAYQLKEKLGILDRRDVLEEVRSLDQDARAGLRRHGVRFGAYHIYLPMLLKPAPATLLAELEALHKGRDERDSIAEVASVSASGRTSVNVDPEIDPAIYHRFGYRIFGRRAVRIDILERLADLIRPALTWRPGREVEPPAGAIEEGGGFTVTSAMTSLLGASGEDMGVILNGLGYRVERRPLPAAQPETPETADATAEEAVAAEAEQMAEETATADGQDVAATAEAAEAEAPIAASDTLAATSSESADVEEAPREEKPLEGSEAATGVGPGLGAETGMATVEGAATPLAPEEQAPAPETTGDHTAASTEATIADASTDVGGETQAATEAEAKTEPAFLEIWRYGGMPRREERRPSKAKRSPRRATGRGGTQKPAAEGVEAAAAPHGPAPSKPQHKKGKFRHRGEQGLPKRPPQRPQRQEREKRADPDSPFAALAALKEKLGSSDK</sequence>
<feature type="compositionally biased region" description="Basic and acidic residues" evidence="5">
    <location>
        <begin position="889"/>
        <end position="898"/>
    </location>
</feature>
<dbReference type="Gene3D" id="3.40.50.300">
    <property type="entry name" value="P-loop containing nucleotide triphosphate hydrolases"/>
    <property type="match status" value="2"/>
</dbReference>
<evidence type="ECO:0000313" key="9">
    <source>
        <dbReference type="Proteomes" id="UP001230253"/>
    </source>
</evidence>
<keyword evidence="4" id="KW-0067">ATP-binding</keyword>
<feature type="compositionally biased region" description="Low complexity" evidence="5">
    <location>
        <begin position="1011"/>
        <end position="1023"/>
    </location>
</feature>
<evidence type="ECO:0000256" key="1">
    <source>
        <dbReference type="ARBA" id="ARBA00022741"/>
    </source>
</evidence>
<evidence type="ECO:0000256" key="5">
    <source>
        <dbReference type="SAM" id="MobiDB-lite"/>
    </source>
</evidence>
<dbReference type="RefSeq" id="WP_307154054.1">
    <property type="nucleotide sequence ID" value="NZ_JAUSUK010000001.1"/>
</dbReference>
<name>A0ABU0C5V3_9BRAD</name>
<dbReference type="EC" id="3.6.4.13" evidence="8"/>
<evidence type="ECO:0000256" key="3">
    <source>
        <dbReference type="ARBA" id="ARBA00022806"/>
    </source>
</evidence>
<keyword evidence="2 8" id="KW-0378">Hydrolase</keyword>
<dbReference type="GO" id="GO:0003724">
    <property type="term" value="F:RNA helicase activity"/>
    <property type="evidence" value="ECO:0007669"/>
    <property type="project" value="UniProtKB-EC"/>
</dbReference>
<dbReference type="SUPFAM" id="SSF52540">
    <property type="entry name" value="P-loop containing nucleoside triphosphate hydrolases"/>
    <property type="match status" value="2"/>
</dbReference>
<accession>A0ABU0C5V3</accession>
<dbReference type="PANTHER" id="PTHR12131">
    <property type="entry name" value="ATP-DEPENDENT RNA AND DNA HELICASE"/>
    <property type="match status" value="1"/>
</dbReference>
<dbReference type="InterPro" id="IPR014001">
    <property type="entry name" value="Helicase_ATP-bd"/>
</dbReference>
<dbReference type="SMART" id="SM00490">
    <property type="entry name" value="HELICc"/>
    <property type="match status" value="1"/>
</dbReference>
<proteinExistence type="predicted"/>
<feature type="domain" description="Helicase ATP-binding" evidence="6">
    <location>
        <begin position="8"/>
        <end position="155"/>
    </location>
</feature>
<dbReference type="GO" id="GO:0016787">
    <property type="term" value="F:hydrolase activity"/>
    <property type="evidence" value="ECO:0007669"/>
    <property type="project" value="UniProtKB-KW"/>
</dbReference>
<feature type="compositionally biased region" description="Low complexity" evidence="5">
    <location>
        <begin position="823"/>
        <end position="873"/>
    </location>
</feature>
<comment type="caution">
    <text evidence="8">The sequence shown here is derived from an EMBL/GenBank/DDBJ whole genome shotgun (WGS) entry which is preliminary data.</text>
</comment>
<evidence type="ECO:0000256" key="2">
    <source>
        <dbReference type="ARBA" id="ARBA00022801"/>
    </source>
</evidence>
<organism evidence="8 9">
    <name type="scientific">Rhodopseudomonas julia</name>
    <dbReference type="NCBI Taxonomy" id="200617"/>
    <lineage>
        <taxon>Bacteria</taxon>
        <taxon>Pseudomonadati</taxon>
        <taxon>Pseudomonadota</taxon>
        <taxon>Alphaproteobacteria</taxon>
        <taxon>Hyphomicrobiales</taxon>
        <taxon>Nitrobacteraceae</taxon>
        <taxon>Rhodopseudomonas</taxon>
    </lineage>
</organism>
<keyword evidence="9" id="KW-1185">Reference proteome</keyword>